<proteinExistence type="predicted"/>
<dbReference type="EMBL" id="MN793992">
    <property type="protein sequence ID" value="QPB44666.1"/>
    <property type="molecule type" value="Genomic_RNA"/>
</dbReference>
<protein>
    <submittedName>
        <fullName evidence="1">Uncharacterized protein</fullName>
    </submittedName>
</protein>
<organism evidence="1">
    <name type="scientific">Tulasnella ambivirus 2</name>
    <dbReference type="NCBI Taxonomy" id="2772290"/>
    <lineage>
        <taxon>Viruses</taxon>
        <taxon>Riboviria</taxon>
        <taxon>Orthornavirae</taxon>
        <taxon>Ambiviricota</taxon>
        <taxon>Suforviricetes</taxon>
        <taxon>Crytulvirales</taxon>
        <taxon>Dumbiviridae</taxon>
        <taxon>Orthodumbivirus</taxon>
        <taxon>Orthodumbivirus duatulasnellae</taxon>
    </lineage>
</organism>
<evidence type="ECO:0000313" key="1">
    <source>
        <dbReference type="EMBL" id="QPB44666.1"/>
    </source>
</evidence>
<sequence>MNLIRQLPFSYRSKVVKLCQAHYKPLNDDTALAMIVEMADDQQFTISRKILRDGHTISISEQLYFRDIVQHLKCLNGTILPSVLLDICRALPVSGVEATAARIKSWSKELSIMEEDAEEPPVNWRCLFDQQYMEEPIFNYQVDAKPVAGSYFRSALRIWLKHVSSRIHYPRMTTRNVSDDTREELERYLDTSLPKSEIPIVSQVDLQRIYLNTGFQGQEGGEVRQRWYPSAVKPRTYYSQGAYTYFSSAVLQDALGDLADCFPSSHRRSKLRPTRIRIFNENGYLRIYDLESFSSRLSIIRSFVDHLALFCQGTSFTYVDVRKGLVTRDLGECLAEYNQAANRNTPMSWRRFDSEFKHIPRYHHHAGCLGVFGNMALSTVVHNALILAITGDMDIFNVAGDDGAIAITDPDMEHDLSVAIVHMGRDQPDRRFRSDEPGAICLKRPIWQDDEDFRIYPILKQGVSIIPPSLNSLLSHGFGILDPRYRHFEFDFMTKNEHRRVIGTELFRCLRVMARRSHSLTMDDCIFMIKFIQDVSARLGESTPIGKLFPYFWPRLDIFSQDFSTWELVELQMMFALDVVEGTFRTHYKDAHLVPVMVTRGYSLPSDLITGIEFRGPSSKHLRFLCDLGFIRREPVKEFRIFDDFDAFMLFYDKIYDPDCDDLRLYTFEVLCDVPMHLMI</sequence>
<reference evidence="1" key="1">
    <citation type="journal article" date="2021" name="Virus Evol.">
        <title>The virome from a collection of endomycorrhizal fungi reveals new viral taxa with unprecedented genome organization.</title>
        <authorList>
            <person name="Sutela S."/>
            <person name="Forgia M."/>
            <person name="Vainio E."/>
            <person name="Chiapello M."/>
            <person name="Daghino S."/>
            <person name="Vallino M."/>
            <person name="Martino E."/>
            <person name="Girlanda M."/>
            <person name="Perotto S."/>
            <person name="Turina M."/>
        </authorList>
    </citation>
    <scope>NUCLEOTIDE SEQUENCE</scope>
    <source>
        <strain evidence="1">MUT4237</strain>
    </source>
</reference>
<accession>A0A7S8BET5</accession>
<name>A0A7S8BET5_9VIRU</name>